<keyword evidence="7 8" id="KW-0961">Cell wall biogenesis/degradation</keyword>
<evidence type="ECO:0000256" key="7">
    <source>
        <dbReference type="HAMAP-Rule" id="MF_00639"/>
    </source>
</evidence>
<evidence type="ECO:0000256" key="2">
    <source>
        <dbReference type="ARBA" id="ARBA00004752"/>
    </source>
</evidence>
<dbReference type="SUPFAM" id="SSF53623">
    <property type="entry name" value="MurD-like peptide ligases, catalytic domain"/>
    <property type="match status" value="1"/>
</dbReference>
<dbReference type="GO" id="GO:0051301">
    <property type="term" value="P:cell division"/>
    <property type="evidence" value="ECO:0007669"/>
    <property type="project" value="UniProtKB-KW"/>
</dbReference>
<keyword evidence="7 8" id="KW-0133">Cell shape</keyword>
<dbReference type="GO" id="GO:0005524">
    <property type="term" value="F:ATP binding"/>
    <property type="evidence" value="ECO:0007669"/>
    <property type="project" value="UniProtKB-UniRule"/>
</dbReference>
<evidence type="ECO:0000313" key="11">
    <source>
        <dbReference type="EMBL" id="QGT79049.1"/>
    </source>
</evidence>
<dbReference type="NCBIfam" id="TIGR01087">
    <property type="entry name" value="murD"/>
    <property type="match status" value="1"/>
</dbReference>
<keyword evidence="7 8" id="KW-0573">Peptidoglycan synthesis</keyword>
<protein>
    <recommendedName>
        <fullName evidence="7 8">UDP-N-acetylmuramoylalanine--D-glutamate ligase</fullName>
        <ecNumber evidence="7 8">6.3.2.9</ecNumber>
    </recommendedName>
    <alternativeName>
        <fullName evidence="7">D-glutamic acid-adding enzyme</fullName>
    </alternativeName>
    <alternativeName>
        <fullName evidence="7">UDP-N-acetylmuramoyl-L-alanyl-D-glutamate synthetase</fullName>
    </alternativeName>
</protein>
<organism evidence="11 12">
    <name type="scientific">Guyparkeria halophila</name>
    <dbReference type="NCBI Taxonomy" id="47960"/>
    <lineage>
        <taxon>Bacteria</taxon>
        <taxon>Pseudomonadati</taxon>
        <taxon>Pseudomonadota</taxon>
        <taxon>Gammaproteobacteria</taxon>
        <taxon>Chromatiales</taxon>
        <taxon>Thioalkalibacteraceae</taxon>
        <taxon>Guyparkeria</taxon>
    </lineage>
</organism>
<dbReference type="KEGG" id="ghl:GM160_09195"/>
<feature type="domain" description="Mur ligase central" evidence="10">
    <location>
        <begin position="115"/>
        <end position="292"/>
    </location>
</feature>
<keyword evidence="5 7" id="KW-0547">Nucleotide-binding</keyword>
<dbReference type="GO" id="GO:0005737">
    <property type="term" value="C:cytoplasm"/>
    <property type="evidence" value="ECO:0007669"/>
    <property type="project" value="UniProtKB-SubCell"/>
</dbReference>
<dbReference type="InterPro" id="IPR036615">
    <property type="entry name" value="Mur_ligase_C_dom_sf"/>
</dbReference>
<dbReference type="Pfam" id="PF21799">
    <property type="entry name" value="MurD-like_N"/>
    <property type="match status" value="1"/>
</dbReference>
<dbReference type="Gene3D" id="3.90.190.20">
    <property type="entry name" value="Mur ligase, C-terminal domain"/>
    <property type="match status" value="1"/>
</dbReference>
<dbReference type="SUPFAM" id="SSF51984">
    <property type="entry name" value="MurCD N-terminal domain"/>
    <property type="match status" value="1"/>
</dbReference>
<dbReference type="GO" id="GO:0071555">
    <property type="term" value="P:cell wall organization"/>
    <property type="evidence" value="ECO:0007669"/>
    <property type="project" value="UniProtKB-KW"/>
</dbReference>
<keyword evidence="4 7" id="KW-0436">Ligase</keyword>
<dbReference type="SUPFAM" id="SSF53244">
    <property type="entry name" value="MurD-like peptide ligases, peptide-binding domain"/>
    <property type="match status" value="1"/>
</dbReference>
<dbReference type="Pfam" id="PF02875">
    <property type="entry name" value="Mur_ligase_C"/>
    <property type="match status" value="1"/>
</dbReference>
<evidence type="ECO:0000259" key="9">
    <source>
        <dbReference type="Pfam" id="PF02875"/>
    </source>
</evidence>
<dbReference type="Proteomes" id="UP000427716">
    <property type="component" value="Chromosome"/>
</dbReference>
<dbReference type="RefSeq" id="WP_156574725.1">
    <property type="nucleotide sequence ID" value="NZ_CP046415.1"/>
</dbReference>
<gene>
    <name evidence="7 11" type="primary">murD</name>
    <name evidence="11" type="ORF">GM160_09195</name>
</gene>
<keyword evidence="6 7" id="KW-0067">ATP-binding</keyword>
<keyword evidence="12" id="KW-1185">Reference proteome</keyword>
<dbReference type="GO" id="GO:0008764">
    <property type="term" value="F:UDP-N-acetylmuramoylalanine-D-glutamate ligase activity"/>
    <property type="evidence" value="ECO:0007669"/>
    <property type="project" value="UniProtKB-UniRule"/>
</dbReference>
<feature type="binding site" evidence="7">
    <location>
        <begin position="117"/>
        <end position="123"/>
    </location>
    <ligand>
        <name>ATP</name>
        <dbReference type="ChEBI" id="CHEBI:30616"/>
    </ligand>
</feature>
<dbReference type="UniPathway" id="UPA00219"/>
<evidence type="ECO:0000256" key="5">
    <source>
        <dbReference type="ARBA" id="ARBA00022741"/>
    </source>
</evidence>
<dbReference type="InterPro" id="IPR004101">
    <property type="entry name" value="Mur_ligase_C"/>
</dbReference>
<dbReference type="PANTHER" id="PTHR43692">
    <property type="entry name" value="UDP-N-ACETYLMURAMOYLALANINE--D-GLUTAMATE LIGASE"/>
    <property type="match status" value="1"/>
</dbReference>
<dbReference type="PANTHER" id="PTHR43692:SF1">
    <property type="entry name" value="UDP-N-ACETYLMURAMOYLALANINE--D-GLUTAMATE LIGASE"/>
    <property type="match status" value="1"/>
</dbReference>
<comment type="similarity">
    <text evidence="7">Belongs to the MurCDEF family.</text>
</comment>
<dbReference type="GO" id="GO:0008360">
    <property type="term" value="P:regulation of cell shape"/>
    <property type="evidence" value="ECO:0007669"/>
    <property type="project" value="UniProtKB-KW"/>
</dbReference>
<comment type="pathway">
    <text evidence="2 7 8">Cell wall biogenesis; peptidoglycan biosynthesis.</text>
</comment>
<keyword evidence="7 8" id="KW-0132">Cell division</keyword>
<proteinExistence type="inferred from homology"/>
<evidence type="ECO:0000256" key="6">
    <source>
        <dbReference type="ARBA" id="ARBA00022840"/>
    </source>
</evidence>
<dbReference type="HAMAP" id="MF_00639">
    <property type="entry name" value="MurD"/>
    <property type="match status" value="1"/>
</dbReference>
<comment type="subcellular location">
    <subcellularLocation>
        <location evidence="1 7 8">Cytoplasm</location>
    </subcellularLocation>
</comment>
<keyword evidence="7 8" id="KW-0131">Cell cycle</keyword>
<evidence type="ECO:0000259" key="10">
    <source>
        <dbReference type="Pfam" id="PF08245"/>
    </source>
</evidence>
<dbReference type="InterPro" id="IPR005762">
    <property type="entry name" value="MurD"/>
</dbReference>
<comment type="function">
    <text evidence="7 8">Cell wall formation. Catalyzes the addition of glutamate to the nucleotide precursor UDP-N-acetylmuramoyl-L-alanine (UMA).</text>
</comment>
<feature type="domain" description="Mur ligase C-terminal" evidence="9">
    <location>
        <begin position="319"/>
        <end position="447"/>
    </location>
</feature>
<dbReference type="EMBL" id="CP046415">
    <property type="protein sequence ID" value="QGT79049.1"/>
    <property type="molecule type" value="Genomic_DNA"/>
</dbReference>
<accession>A0A6I6CXX3</accession>
<reference evidence="11 12" key="1">
    <citation type="submission" date="2019-11" db="EMBL/GenBank/DDBJ databases">
        <authorList>
            <person name="Zhang J."/>
            <person name="Sun C."/>
        </authorList>
    </citation>
    <scope>NUCLEOTIDE SEQUENCE [LARGE SCALE GENOMIC DNA]</scope>
    <source>
        <strain evidence="12">sp2</strain>
    </source>
</reference>
<evidence type="ECO:0000313" key="12">
    <source>
        <dbReference type="Proteomes" id="UP000427716"/>
    </source>
</evidence>
<dbReference type="GO" id="GO:0009252">
    <property type="term" value="P:peptidoglycan biosynthetic process"/>
    <property type="evidence" value="ECO:0007669"/>
    <property type="project" value="UniProtKB-UniRule"/>
</dbReference>
<dbReference type="Gene3D" id="3.40.50.720">
    <property type="entry name" value="NAD(P)-binding Rossmann-like Domain"/>
    <property type="match status" value="1"/>
</dbReference>
<dbReference type="AlphaFoldDB" id="A0A6I6CXX3"/>
<keyword evidence="3 7" id="KW-0963">Cytoplasm</keyword>
<name>A0A6I6CXX3_9GAMM</name>
<evidence type="ECO:0000256" key="4">
    <source>
        <dbReference type="ARBA" id="ARBA00022598"/>
    </source>
</evidence>
<evidence type="ECO:0000256" key="3">
    <source>
        <dbReference type="ARBA" id="ARBA00022490"/>
    </source>
</evidence>
<sequence>MKLIVGMGQTGFSAGRFFARRGEPFVAADTRGADAPRARWIESFGPGTVVEGELGAGLLDAEALRGLDGIVLSPGIDPAAEPVVGLLAEAARRGIAVESDIAVALREATVPYVLITGSNGKSTVTALTAELLTAAGQRVGIGGNYGTPALDLLADPVDVLVLEVSSFQLEACEPAAIRARAATVLNVSADHLDRHGSIQAYAALKQKILVHAETAVINLDDARVRAMAADCHGRLVTFSASDENPALTGEHRYYLDVDGESLCRDDQVLVRGDELALPGAHNRLNALAALALVEAVVGRAALDRPALRKALAHFTGLPHRMQVVCRWPVDGGEVRFINDSKATNVGAAIAAIDGLAAAGIAGQVVIVGGQAKGQSFDELARALKTHALGVALIGEDADRIEAALDACPGNAPATARCDSLEQAVRWSAEQAAARVSVGREVVVLLSPACASFDQFRGYADRGEQFARAAETVCDAADVAAPVSAEVAS</sequence>
<dbReference type="EC" id="6.3.2.9" evidence="7 8"/>
<evidence type="ECO:0000256" key="1">
    <source>
        <dbReference type="ARBA" id="ARBA00004496"/>
    </source>
</evidence>
<dbReference type="InterPro" id="IPR013221">
    <property type="entry name" value="Mur_ligase_cen"/>
</dbReference>
<evidence type="ECO:0000256" key="8">
    <source>
        <dbReference type="RuleBase" id="RU003664"/>
    </source>
</evidence>
<dbReference type="InterPro" id="IPR036565">
    <property type="entry name" value="Mur-like_cat_sf"/>
</dbReference>
<comment type="catalytic activity">
    <reaction evidence="7 8">
        <text>UDP-N-acetyl-alpha-D-muramoyl-L-alanine + D-glutamate + ATP = UDP-N-acetyl-alpha-D-muramoyl-L-alanyl-D-glutamate + ADP + phosphate + H(+)</text>
        <dbReference type="Rhea" id="RHEA:16429"/>
        <dbReference type="ChEBI" id="CHEBI:15378"/>
        <dbReference type="ChEBI" id="CHEBI:29986"/>
        <dbReference type="ChEBI" id="CHEBI:30616"/>
        <dbReference type="ChEBI" id="CHEBI:43474"/>
        <dbReference type="ChEBI" id="CHEBI:83898"/>
        <dbReference type="ChEBI" id="CHEBI:83900"/>
        <dbReference type="ChEBI" id="CHEBI:456216"/>
        <dbReference type="EC" id="6.3.2.9"/>
    </reaction>
</comment>
<dbReference type="Gene3D" id="3.40.1190.10">
    <property type="entry name" value="Mur-like, catalytic domain"/>
    <property type="match status" value="1"/>
</dbReference>
<dbReference type="Pfam" id="PF08245">
    <property type="entry name" value="Mur_ligase_M"/>
    <property type="match status" value="1"/>
</dbReference>